<dbReference type="EMBL" id="JH816363">
    <property type="protein sequence ID" value="EKC40904.1"/>
    <property type="molecule type" value="Genomic_DNA"/>
</dbReference>
<dbReference type="HOGENOM" id="CLU_639751_0_0_1"/>
<proteinExistence type="inferred from homology"/>
<keyword evidence="8" id="KW-0206">Cytoskeleton</keyword>
<evidence type="ECO:0000313" key="10">
    <source>
        <dbReference type="EMBL" id="EKC40904.1"/>
    </source>
</evidence>
<evidence type="ECO:0000256" key="5">
    <source>
        <dbReference type="ARBA" id="ARBA00022490"/>
    </source>
</evidence>
<protein>
    <recommendedName>
        <fullName evidence="4">Small vasohibin-binding protein</fullName>
    </recommendedName>
</protein>
<evidence type="ECO:0000256" key="9">
    <source>
        <dbReference type="SAM" id="MobiDB-lite"/>
    </source>
</evidence>
<evidence type="ECO:0000256" key="4">
    <source>
        <dbReference type="ARBA" id="ARBA00018251"/>
    </source>
</evidence>
<dbReference type="AlphaFoldDB" id="K1RB68"/>
<organism evidence="10">
    <name type="scientific">Magallana gigas</name>
    <name type="common">Pacific oyster</name>
    <name type="synonym">Crassostrea gigas</name>
    <dbReference type="NCBI Taxonomy" id="29159"/>
    <lineage>
        <taxon>Eukaryota</taxon>
        <taxon>Metazoa</taxon>
        <taxon>Spiralia</taxon>
        <taxon>Lophotrochozoa</taxon>
        <taxon>Mollusca</taxon>
        <taxon>Bivalvia</taxon>
        <taxon>Autobranchia</taxon>
        <taxon>Pteriomorphia</taxon>
        <taxon>Ostreida</taxon>
        <taxon>Ostreoidea</taxon>
        <taxon>Ostreidae</taxon>
        <taxon>Magallana</taxon>
    </lineage>
</organism>
<evidence type="ECO:0000256" key="1">
    <source>
        <dbReference type="ARBA" id="ARBA00004245"/>
    </source>
</evidence>
<reference evidence="10" key="1">
    <citation type="journal article" date="2012" name="Nature">
        <title>The oyster genome reveals stress adaptation and complexity of shell formation.</title>
        <authorList>
            <person name="Zhang G."/>
            <person name="Fang X."/>
            <person name="Guo X."/>
            <person name="Li L."/>
            <person name="Luo R."/>
            <person name="Xu F."/>
            <person name="Yang P."/>
            <person name="Zhang L."/>
            <person name="Wang X."/>
            <person name="Qi H."/>
            <person name="Xiong Z."/>
            <person name="Que H."/>
            <person name="Xie Y."/>
            <person name="Holland P.W."/>
            <person name="Paps J."/>
            <person name="Zhu Y."/>
            <person name="Wu F."/>
            <person name="Chen Y."/>
            <person name="Wang J."/>
            <person name="Peng C."/>
            <person name="Meng J."/>
            <person name="Yang L."/>
            <person name="Liu J."/>
            <person name="Wen B."/>
            <person name="Zhang N."/>
            <person name="Huang Z."/>
            <person name="Zhu Q."/>
            <person name="Feng Y."/>
            <person name="Mount A."/>
            <person name="Hedgecock D."/>
            <person name="Xu Z."/>
            <person name="Liu Y."/>
            <person name="Domazet-Loso T."/>
            <person name="Du Y."/>
            <person name="Sun X."/>
            <person name="Zhang S."/>
            <person name="Liu B."/>
            <person name="Cheng P."/>
            <person name="Jiang X."/>
            <person name="Li J."/>
            <person name="Fan D."/>
            <person name="Wang W."/>
            <person name="Fu W."/>
            <person name="Wang T."/>
            <person name="Wang B."/>
            <person name="Zhang J."/>
            <person name="Peng Z."/>
            <person name="Li Y."/>
            <person name="Li N."/>
            <person name="Wang J."/>
            <person name="Chen M."/>
            <person name="He Y."/>
            <person name="Tan F."/>
            <person name="Song X."/>
            <person name="Zheng Q."/>
            <person name="Huang R."/>
            <person name="Yang H."/>
            <person name="Du X."/>
            <person name="Chen L."/>
            <person name="Yang M."/>
            <person name="Gaffney P.M."/>
            <person name="Wang S."/>
            <person name="Luo L."/>
            <person name="She Z."/>
            <person name="Ming Y."/>
            <person name="Huang W."/>
            <person name="Zhang S."/>
            <person name="Huang B."/>
            <person name="Zhang Y."/>
            <person name="Qu T."/>
            <person name="Ni P."/>
            <person name="Miao G."/>
            <person name="Wang J."/>
            <person name="Wang Q."/>
            <person name="Steinberg C.E."/>
            <person name="Wang H."/>
            <person name="Li N."/>
            <person name="Qian L."/>
            <person name="Zhang G."/>
            <person name="Li Y."/>
            <person name="Yang H."/>
            <person name="Liu X."/>
            <person name="Wang J."/>
            <person name="Yin Y."/>
            <person name="Wang J."/>
        </authorList>
    </citation>
    <scope>NUCLEOTIDE SEQUENCE [LARGE SCALE GENOMIC DNA]</scope>
    <source>
        <strain evidence="10">05x7-T-G4-1.051#20</strain>
    </source>
</reference>
<dbReference type="InterPro" id="IPR031378">
    <property type="entry name" value="SVBP"/>
</dbReference>
<dbReference type="GO" id="GO:0005576">
    <property type="term" value="C:extracellular region"/>
    <property type="evidence" value="ECO:0007669"/>
    <property type="project" value="UniProtKB-SubCell"/>
</dbReference>
<keyword evidence="7" id="KW-0175">Coiled coil</keyword>
<feature type="region of interest" description="Disordered" evidence="9">
    <location>
        <begin position="94"/>
        <end position="194"/>
    </location>
</feature>
<dbReference type="GO" id="GO:0005856">
    <property type="term" value="C:cytoskeleton"/>
    <property type="evidence" value="ECO:0007669"/>
    <property type="project" value="UniProtKB-SubCell"/>
</dbReference>
<comment type="similarity">
    <text evidence="3">Belongs to the SVBP family.</text>
</comment>
<dbReference type="GO" id="GO:0009306">
    <property type="term" value="P:protein secretion"/>
    <property type="evidence" value="ECO:0007669"/>
    <property type="project" value="TreeGrafter"/>
</dbReference>
<gene>
    <name evidence="10" type="ORF">CGI_10028621</name>
</gene>
<feature type="compositionally biased region" description="Basic and acidic residues" evidence="9">
    <location>
        <begin position="117"/>
        <end position="126"/>
    </location>
</feature>
<accession>K1RB68</accession>
<dbReference type="Pfam" id="PF15674">
    <property type="entry name" value="CCDC23"/>
    <property type="match status" value="1"/>
</dbReference>
<dbReference type="InParanoid" id="K1RB68"/>
<dbReference type="GO" id="GO:0045177">
    <property type="term" value="C:apical part of cell"/>
    <property type="evidence" value="ECO:0007669"/>
    <property type="project" value="TreeGrafter"/>
</dbReference>
<evidence type="ECO:0000256" key="8">
    <source>
        <dbReference type="ARBA" id="ARBA00023212"/>
    </source>
</evidence>
<feature type="region of interest" description="Disordered" evidence="9">
    <location>
        <begin position="367"/>
        <end position="392"/>
    </location>
</feature>
<feature type="compositionally biased region" description="Basic residues" evidence="9">
    <location>
        <begin position="148"/>
        <end position="179"/>
    </location>
</feature>
<evidence type="ECO:0000256" key="7">
    <source>
        <dbReference type="ARBA" id="ARBA00023054"/>
    </source>
</evidence>
<comment type="subcellular location">
    <subcellularLocation>
        <location evidence="1">Cytoplasm</location>
        <location evidence="1">Cytoskeleton</location>
    </subcellularLocation>
    <subcellularLocation>
        <location evidence="2">Secreted</location>
    </subcellularLocation>
</comment>
<dbReference type="PANTHER" id="PTHR34762">
    <property type="entry name" value="SMALL VASOHIBIN-BINDING PROTEIN"/>
    <property type="match status" value="1"/>
</dbReference>
<evidence type="ECO:0000256" key="2">
    <source>
        <dbReference type="ARBA" id="ARBA00004613"/>
    </source>
</evidence>
<evidence type="ECO:0000256" key="6">
    <source>
        <dbReference type="ARBA" id="ARBA00022525"/>
    </source>
</evidence>
<evidence type="ECO:0000256" key="3">
    <source>
        <dbReference type="ARBA" id="ARBA00006072"/>
    </source>
</evidence>
<sequence>MREGFGTATFDESHYYTDSRKFGGVISNRMSVYIDKTPHTAVIRFTHNSLLGEKLDVDKLNSRENSATRSDTGNNIINKIDSHLRLLAADSNLRPTSSGVSDKIDLGATQASSPQNDGERGTEDVHLQQIECNNISSKSSSRKEVKKIPKTLQKVSKKRKAGKRKKRGKSGRASRNKSKQGKDGRVSKQCTPMATKVKPRVIQNDVQDISSGVAGMGVLESMCKPMVLHKTAERKHSEKRETKLVSIVNRQTTQVSTKQIILPQMTNNFMVKSDVKERTSGQDSLQSSKSFVYPPSRVNHTDISRITKIYLSEKQSGVVRDCGMDVPCAPPATPLPDPSKKVEYIPCMNDIRSQRAVKVKLQVLEKEAQRKSARRRDDHAKQEKLQQKEREKDLRVKQRMEIYALNKIMTDLENKRFREFCEKKGISIT</sequence>
<dbReference type="PANTHER" id="PTHR34762:SF1">
    <property type="entry name" value="SMALL VASOHIBIN-BINDING PROTEIN"/>
    <property type="match status" value="1"/>
</dbReference>
<dbReference type="GO" id="GO:0031397">
    <property type="term" value="P:negative regulation of protein ubiquitination"/>
    <property type="evidence" value="ECO:0007669"/>
    <property type="project" value="TreeGrafter"/>
</dbReference>
<keyword evidence="6" id="KW-0964">Secreted</keyword>
<name>K1RB68_MAGGI</name>
<keyword evidence="5" id="KW-0963">Cytoplasm</keyword>